<dbReference type="RefSeq" id="WP_132791768.1">
    <property type="nucleotide sequence ID" value="NZ_SLXM01000001.1"/>
</dbReference>
<reference evidence="1 2" key="1">
    <citation type="submission" date="2019-03" db="EMBL/GenBank/DDBJ databases">
        <title>Genomic Encyclopedia of Type Strains, Phase IV (KMG-IV): sequencing the most valuable type-strain genomes for metagenomic binning, comparative biology and taxonomic classification.</title>
        <authorList>
            <person name="Goeker M."/>
        </authorList>
    </citation>
    <scope>NUCLEOTIDE SEQUENCE [LARGE SCALE GENOMIC DNA]</scope>
    <source>
        <strain evidence="1 2">DSM 14836</strain>
    </source>
</reference>
<evidence type="ECO:0000313" key="1">
    <source>
        <dbReference type="EMBL" id="TCP28090.1"/>
    </source>
</evidence>
<dbReference type="EMBL" id="SLXM01000001">
    <property type="protein sequence ID" value="TCP28090.1"/>
    <property type="molecule type" value="Genomic_DNA"/>
</dbReference>
<gene>
    <name evidence="1" type="ORF">EV195_101250</name>
</gene>
<protein>
    <submittedName>
        <fullName evidence="1">Uncharacterized protein</fullName>
    </submittedName>
</protein>
<dbReference type="Proteomes" id="UP000294564">
    <property type="component" value="Unassembled WGS sequence"/>
</dbReference>
<dbReference type="OrthoDB" id="9900851at2"/>
<sequence>MTGIIRKYWIWDEKLNTSNFKLGDSKEELVNKGFIDNNVDSSGYHKVLEGIPNSVAFSEEEKLSTIIFKEKFFNSFDNEILELEFNDFLIKIENYLIPCEEKYKGDVLHVVFRGFFPAFTMIRRKK</sequence>
<accession>A0A4R2P0G4</accession>
<organism evidence="1 2">
    <name type="scientific">Tenacibaculum skagerrakense</name>
    <dbReference type="NCBI Taxonomy" id="186571"/>
    <lineage>
        <taxon>Bacteria</taxon>
        <taxon>Pseudomonadati</taxon>
        <taxon>Bacteroidota</taxon>
        <taxon>Flavobacteriia</taxon>
        <taxon>Flavobacteriales</taxon>
        <taxon>Flavobacteriaceae</taxon>
        <taxon>Tenacibaculum</taxon>
    </lineage>
</organism>
<comment type="caution">
    <text evidence="1">The sequence shown here is derived from an EMBL/GenBank/DDBJ whole genome shotgun (WGS) entry which is preliminary data.</text>
</comment>
<evidence type="ECO:0000313" key="2">
    <source>
        <dbReference type="Proteomes" id="UP000294564"/>
    </source>
</evidence>
<proteinExistence type="predicted"/>
<dbReference type="AlphaFoldDB" id="A0A4R2P0G4"/>
<name>A0A4R2P0G4_9FLAO</name>
<keyword evidence="2" id="KW-1185">Reference proteome</keyword>